<dbReference type="EMBL" id="RBKT01000001">
    <property type="protein sequence ID" value="RKR91006.1"/>
    <property type="molecule type" value="Genomic_DNA"/>
</dbReference>
<dbReference type="RefSeq" id="WP_121159180.1">
    <property type="nucleotide sequence ID" value="NZ_RBKT01000001.1"/>
</dbReference>
<evidence type="ECO:0000313" key="3">
    <source>
        <dbReference type="Proteomes" id="UP000277671"/>
    </source>
</evidence>
<evidence type="ECO:0000313" key="2">
    <source>
        <dbReference type="EMBL" id="RKR91006.1"/>
    </source>
</evidence>
<evidence type="ECO:0000256" key="1">
    <source>
        <dbReference type="SAM" id="MobiDB-lite"/>
    </source>
</evidence>
<sequence length="178" mass="19663">MQVAPDDAELIAASLAERISALIFLDRTPEQVTELLVEEIADWAAGRGWRVYRRAASVLPLPPPYAHRHSFLDVACARPDGPPLAIEIDRSNRRRSVEKLLAEAEAGRIPIWVRWGLRGFDPPPPPIQMLTCPVTSRPGPDPKTPLHSRLPVTERPAPPHTAADLRVDEQTDLFTGPG</sequence>
<reference evidence="2 3" key="1">
    <citation type="submission" date="2018-10" db="EMBL/GenBank/DDBJ databases">
        <title>Sequencing the genomes of 1000 actinobacteria strains.</title>
        <authorList>
            <person name="Klenk H.-P."/>
        </authorList>
    </citation>
    <scope>NUCLEOTIDE SEQUENCE [LARGE SCALE GENOMIC DNA]</scope>
    <source>
        <strain evidence="2 3">DSM 45175</strain>
    </source>
</reference>
<comment type="caution">
    <text evidence="2">The sequence shown here is derived from an EMBL/GenBank/DDBJ whole genome shotgun (WGS) entry which is preliminary data.</text>
</comment>
<feature type="region of interest" description="Disordered" evidence="1">
    <location>
        <begin position="134"/>
        <end position="178"/>
    </location>
</feature>
<name>A0A495JPW9_9ACTN</name>
<organism evidence="2 3">
    <name type="scientific">Micromonospora pisi</name>
    <dbReference type="NCBI Taxonomy" id="589240"/>
    <lineage>
        <taxon>Bacteria</taxon>
        <taxon>Bacillati</taxon>
        <taxon>Actinomycetota</taxon>
        <taxon>Actinomycetes</taxon>
        <taxon>Micromonosporales</taxon>
        <taxon>Micromonosporaceae</taxon>
        <taxon>Micromonospora</taxon>
    </lineage>
</organism>
<dbReference type="OrthoDB" id="4206639at2"/>
<accession>A0A495JPW9</accession>
<dbReference type="Proteomes" id="UP000277671">
    <property type="component" value="Unassembled WGS sequence"/>
</dbReference>
<keyword evidence="3" id="KW-1185">Reference proteome</keyword>
<gene>
    <name evidence="2" type="ORF">BDK92_5390</name>
</gene>
<proteinExistence type="predicted"/>
<dbReference type="AlphaFoldDB" id="A0A495JPW9"/>
<protein>
    <submittedName>
        <fullName evidence="2">Uncharacterized protein</fullName>
    </submittedName>
</protein>